<evidence type="ECO:0000313" key="2">
    <source>
        <dbReference type="Proteomes" id="UP000237717"/>
    </source>
</evidence>
<dbReference type="AlphaFoldDB" id="A0A2L2L8J1"/>
<organism evidence="1 2">
    <name type="scientific">Agrobacterium tumefaciens</name>
    <dbReference type="NCBI Taxonomy" id="358"/>
    <lineage>
        <taxon>Bacteria</taxon>
        <taxon>Pseudomonadati</taxon>
        <taxon>Pseudomonadota</taxon>
        <taxon>Alphaproteobacteria</taxon>
        <taxon>Hyphomicrobiales</taxon>
        <taxon>Rhizobiaceae</taxon>
        <taxon>Rhizobium/Agrobacterium group</taxon>
        <taxon>Agrobacterium</taxon>
        <taxon>Agrobacterium tumefaciens complex</taxon>
    </lineage>
</organism>
<gene>
    <name evidence="1" type="ORF">At1D1609_05890</name>
</gene>
<name>A0A2L2L8J1_AGRTU</name>
<proteinExistence type="predicted"/>
<sequence>MSNQGNSTTAPAVSTVENNLDILDLENPLADATRMASITSRLITDCIGGPNTSNNYHLTNNQVEDMLFATYQTAELIKRIYQTWEAVLEVNRKEGASK</sequence>
<dbReference type="RefSeq" id="WP_158662893.1">
    <property type="nucleotide sequence ID" value="NZ_CP026924.1"/>
</dbReference>
<dbReference type="EMBL" id="CP026924">
    <property type="protein sequence ID" value="AVH40641.1"/>
    <property type="molecule type" value="Genomic_DNA"/>
</dbReference>
<evidence type="ECO:0000313" key="1">
    <source>
        <dbReference type="EMBL" id="AVH40641.1"/>
    </source>
</evidence>
<reference evidence="1 2" key="1">
    <citation type="submission" date="2018-02" db="EMBL/GenBank/DDBJ databases">
        <title>Complete genome sequence of Agrobacterium tumefaciens 1D1609.</title>
        <authorList>
            <person name="Cho S.-T."/>
            <person name="Haryono M."/>
            <person name="Chang H.-H."/>
            <person name="Santos M.N."/>
            <person name="Lai E.-M."/>
            <person name="Kuo C.-H."/>
        </authorList>
    </citation>
    <scope>NUCLEOTIDE SEQUENCE [LARGE SCALE GENOMIC DNA]</scope>
    <source>
        <strain evidence="1 2">1D1609</strain>
    </source>
</reference>
<dbReference type="Proteomes" id="UP000237717">
    <property type="component" value="Chromosome I"/>
</dbReference>
<protein>
    <submittedName>
        <fullName evidence="1">Uncharacterized protein</fullName>
    </submittedName>
</protein>
<accession>A0A2L2L8J1</accession>